<dbReference type="RefSeq" id="XP_013348494.1">
    <property type="nucleotide sequence ID" value="XM_013493040.1"/>
</dbReference>
<dbReference type="GeneID" id="25362481"/>
<sequence length="88" mass="9457">MDVECASTPCLFPVSLLRIPSPCPFSVSLARVPSPYPFSVSLPRIPTPYSFPVPFLRALLPDTSLSAAPAIIIRSCIQSTSEDDSSMT</sequence>
<evidence type="ECO:0000313" key="1">
    <source>
        <dbReference type="EMBL" id="KEQ99923.1"/>
    </source>
</evidence>
<evidence type="ECO:0000313" key="2">
    <source>
        <dbReference type="Proteomes" id="UP000030641"/>
    </source>
</evidence>
<protein>
    <submittedName>
        <fullName evidence="1">Uncharacterized protein</fullName>
    </submittedName>
</protein>
<name>A0A074YQ58_AURSE</name>
<dbReference type="HOGENOM" id="CLU_2468673_0_0_1"/>
<dbReference type="Proteomes" id="UP000030641">
    <property type="component" value="Unassembled WGS sequence"/>
</dbReference>
<proteinExistence type="predicted"/>
<reference evidence="1 2" key="1">
    <citation type="journal article" date="2014" name="BMC Genomics">
        <title>Genome sequencing of four Aureobasidium pullulans varieties: biotechnological potential, stress tolerance, and description of new species.</title>
        <authorList>
            <person name="Gostin Ar C."/>
            <person name="Ohm R.A."/>
            <person name="Kogej T."/>
            <person name="Sonjak S."/>
            <person name="Turk M."/>
            <person name="Zajc J."/>
            <person name="Zalar P."/>
            <person name="Grube M."/>
            <person name="Sun H."/>
            <person name="Han J."/>
            <person name="Sharma A."/>
            <person name="Chiniquy J."/>
            <person name="Ngan C.Y."/>
            <person name="Lipzen A."/>
            <person name="Barry K."/>
            <person name="Grigoriev I.V."/>
            <person name="Gunde-Cimerman N."/>
        </authorList>
    </citation>
    <scope>NUCLEOTIDE SEQUENCE [LARGE SCALE GENOMIC DNA]</scope>
    <source>
        <strain evidence="1 2">EXF-2481</strain>
    </source>
</reference>
<dbReference type="AlphaFoldDB" id="A0A074YQ58"/>
<organism evidence="1 2">
    <name type="scientific">Aureobasidium subglaciale (strain EXF-2481)</name>
    <name type="common">Aureobasidium pullulans var. subglaciale</name>
    <dbReference type="NCBI Taxonomy" id="1043005"/>
    <lineage>
        <taxon>Eukaryota</taxon>
        <taxon>Fungi</taxon>
        <taxon>Dikarya</taxon>
        <taxon>Ascomycota</taxon>
        <taxon>Pezizomycotina</taxon>
        <taxon>Dothideomycetes</taxon>
        <taxon>Dothideomycetidae</taxon>
        <taxon>Dothideales</taxon>
        <taxon>Saccotheciaceae</taxon>
        <taxon>Aureobasidium</taxon>
    </lineage>
</organism>
<gene>
    <name evidence="1" type="ORF">AUEXF2481DRAFT_204583</name>
</gene>
<accession>A0A074YQ58</accession>
<dbReference type="EMBL" id="KL584750">
    <property type="protein sequence ID" value="KEQ99923.1"/>
    <property type="molecule type" value="Genomic_DNA"/>
</dbReference>
<keyword evidence="2" id="KW-1185">Reference proteome</keyword>
<dbReference type="InParanoid" id="A0A074YQ58"/>